<comment type="subcellular location">
    <subcellularLocation>
        <location evidence="1">Nucleus</location>
    </subcellularLocation>
</comment>
<evidence type="ECO:0000256" key="3">
    <source>
        <dbReference type="ARBA" id="ARBA00023163"/>
    </source>
</evidence>
<dbReference type="PANTHER" id="PTHR21277">
    <property type="entry name" value="TRANSCRIPTIONAL ADAPTER 1"/>
    <property type="match status" value="1"/>
</dbReference>
<feature type="compositionally biased region" description="Basic residues" evidence="5">
    <location>
        <begin position="474"/>
        <end position="490"/>
    </location>
</feature>
<keyword evidence="2" id="KW-0805">Transcription regulation</keyword>
<evidence type="ECO:0000256" key="5">
    <source>
        <dbReference type="SAM" id="MobiDB-lite"/>
    </source>
</evidence>
<evidence type="ECO:0000256" key="4">
    <source>
        <dbReference type="ARBA" id="ARBA00023242"/>
    </source>
</evidence>
<evidence type="ECO:0000256" key="1">
    <source>
        <dbReference type="ARBA" id="ARBA00004123"/>
    </source>
</evidence>
<dbReference type="GO" id="GO:0006357">
    <property type="term" value="P:regulation of transcription by RNA polymerase II"/>
    <property type="evidence" value="ECO:0007669"/>
    <property type="project" value="TreeGrafter"/>
</dbReference>
<dbReference type="GO" id="GO:0003713">
    <property type="term" value="F:transcription coactivator activity"/>
    <property type="evidence" value="ECO:0007669"/>
    <property type="project" value="TreeGrafter"/>
</dbReference>
<dbReference type="Pfam" id="PF12767">
    <property type="entry name" value="SAGA-Tad1"/>
    <property type="match status" value="1"/>
</dbReference>
<reference evidence="6" key="1">
    <citation type="submission" date="2023-03" db="EMBL/GenBank/DDBJ databases">
        <title>Mating type loci evolution in Malassezia.</title>
        <authorList>
            <person name="Coelho M.A."/>
        </authorList>
    </citation>
    <scope>NUCLEOTIDE SEQUENCE</scope>
    <source>
        <strain evidence="6">CBS 7876</strain>
    </source>
</reference>
<keyword evidence="7" id="KW-1185">Reference proteome</keyword>
<evidence type="ECO:0000256" key="2">
    <source>
        <dbReference type="ARBA" id="ARBA00023015"/>
    </source>
</evidence>
<keyword evidence="3" id="KW-0804">Transcription</keyword>
<dbReference type="PANTHER" id="PTHR21277:SF5">
    <property type="entry name" value="TRANSCRIPTIONAL ADAPTER 1"/>
    <property type="match status" value="1"/>
</dbReference>
<sequence>MAESAARSTPARGVVGAELSDTRAIKARLLGVLGERAEEYWAALGDFCSAAIDRAEFAARVEPLLADEYGTCAADAVPLHNALVLSMLAAASAPPHKAARAAVGTTAPTSPIRANDASLYELDADSDLEHEPPVNGVAARSHKRLRHMYAGLTQRERARLQQLPTSSQGGVHTAATVWAGAGAELLEKKRKEDEKRKAVEERRRTREAKSAIGAVSWRTHAMQSAVQTDAMRAHLSSAMQEAFLRGVVVPHCVEMHELPDVHTLQDRMTFTAVEAGLSEGVHVQAAAVVLAALEDHLRNIISSALARVRGPASRTAPSPTFGRLKMPDMAALLDLSPHVVVEPLGQGALERLLAPDDDAAWAGDADAVSWEPDAALARFAHECATAKLADGAPPPPPPDPSADAALRMRQQLQNQRDAVRNRVLLDQLAPLRMLDRPALAEAIAAHEDPAADARRAHSTTALGQALAQHYQAGPHHHHHHHHAHPNPSHRHKDEFFDVVDPAALLGRLCE</sequence>
<dbReference type="CDD" id="cd22933">
    <property type="entry name" value="HFD_HFI1"/>
    <property type="match status" value="1"/>
</dbReference>
<organism evidence="6 7">
    <name type="scientific">Malassezia obtusa</name>
    <dbReference type="NCBI Taxonomy" id="76774"/>
    <lineage>
        <taxon>Eukaryota</taxon>
        <taxon>Fungi</taxon>
        <taxon>Dikarya</taxon>
        <taxon>Basidiomycota</taxon>
        <taxon>Ustilaginomycotina</taxon>
        <taxon>Malasseziomycetes</taxon>
        <taxon>Malasseziales</taxon>
        <taxon>Malasseziaceae</taxon>
        <taxon>Malassezia</taxon>
    </lineage>
</organism>
<dbReference type="GO" id="GO:0000124">
    <property type="term" value="C:SAGA complex"/>
    <property type="evidence" value="ECO:0007669"/>
    <property type="project" value="UniProtKB-ARBA"/>
</dbReference>
<name>A0AAF0DYW5_9BASI</name>
<dbReference type="Proteomes" id="UP001214603">
    <property type="component" value="Chromosome 1"/>
</dbReference>
<dbReference type="InterPro" id="IPR024738">
    <property type="entry name" value="Hfi1/Tada1"/>
</dbReference>
<protein>
    <submittedName>
        <fullName evidence="6">Uncharacterized protein</fullName>
    </submittedName>
</protein>
<feature type="region of interest" description="Disordered" evidence="5">
    <location>
        <begin position="470"/>
        <end position="492"/>
    </location>
</feature>
<evidence type="ECO:0000313" key="6">
    <source>
        <dbReference type="EMBL" id="WFD01544.1"/>
    </source>
</evidence>
<proteinExistence type="predicted"/>
<dbReference type="AlphaFoldDB" id="A0AAF0DYW5"/>
<accession>A0AAF0DYW5</accession>
<dbReference type="GO" id="GO:0005634">
    <property type="term" value="C:nucleus"/>
    <property type="evidence" value="ECO:0007669"/>
    <property type="project" value="UniProtKB-SubCell"/>
</dbReference>
<dbReference type="EMBL" id="CP119934">
    <property type="protein sequence ID" value="WFD01544.1"/>
    <property type="molecule type" value="Genomic_DNA"/>
</dbReference>
<gene>
    <name evidence="6" type="ORF">MOBT1_000212</name>
</gene>
<evidence type="ECO:0000313" key="7">
    <source>
        <dbReference type="Proteomes" id="UP001214603"/>
    </source>
</evidence>
<keyword evidence="4" id="KW-0539">Nucleus</keyword>